<keyword evidence="3" id="KW-1185">Reference proteome</keyword>
<name>A0ABP8BXS3_9ACTN</name>
<feature type="domain" description="DUF5753" evidence="1">
    <location>
        <begin position="2"/>
        <end position="155"/>
    </location>
</feature>
<organism evidence="2 3">
    <name type="scientific">Actinomadura meridiana</name>
    <dbReference type="NCBI Taxonomy" id="559626"/>
    <lineage>
        <taxon>Bacteria</taxon>
        <taxon>Bacillati</taxon>
        <taxon>Actinomycetota</taxon>
        <taxon>Actinomycetes</taxon>
        <taxon>Streptosporangiales</taxon>
        <taxon>Thermomonosporaceae</taxon>
        <taxon>Actinomadura</taxon>
    </lineage>
</organism>
<evidence type="ECO:0000313" key="3">
    <source>
        <dbReference type="Proteomes" id="UP001501710"/>
    </source>
</evidence>
<evidence type="ECO:0000313" key="2">
    <source>
        <dbReference type="EMBL" id="GAA4229966.1"/>
    </source>
</evidence>
<sequence>MPGLLQTAGYTTAALYAVRRELDLPVDDVAEAVTERMDRQDVLRSGRGRYVFIIEEAVLRHRTCETAIHVGQLSHLLTVMTLPSVSLGIIPQAAPRNGVWPEEAFTMFDEELVGVELVSGVLNVSQPSEIALYLRAFDALSGLAVRGDRARKLINSAPRKFLVGQPGQLCGPRHDHLLSVLGNTQRVVARRGG</sequence>
<reference evidence="3" key="1">
    <citation type="journal article" date="2019" name="Int. J. Syst. Evol. Microbiol.">
        <title>The Global Catalogue of Microorganisms (GCM) 10K type strain sequencing project: providing services to taxonomists for standard genome sequencing and annotation.</title>
        <authorList>
            <consortium name="The Broad Institute Genomics Platform"/>
            <consortium name="The Broad Institute Genome Sequencing Center for Infectious Disease"/>
            <person name="Wu L."/>
            <person name="Ma J."/>
        </authorList>
    </citation>
    <scope>NUCLEOTIDE SEQUENCE [LARGE SCALE GENOMIC DNA]</scope>
    <source>
        <strain evidence="3">JCM 17440</strain>
    </source>
</reference>
<gene>
    <name evidence="2" type="ORF">GCM10022254_23620</name>
</gene>
<dbReference type="Proteomes" id="UP001501710">
    <property type="component" value="Unassembled WGS sequence"/>
</dbReference>
<evidence type="ECO:0000259" key="1">
    <source>
        <dbReference type="Pfam" id="PF19054"/>
    </source>
</evidence>
<accession>A0ABP8BXS3</accession>
<comment type="caution">
    <text evidence="2">The sequence shown here is derived from an EMBL/GenBank/DDBJ whole genome shotgun (WGS) entry which is preliminary data.</text>
</comment>
<proteinExistence type="predicted"/>
<dbReference type="EMBL" id="BAABAS010000005">
    <property type="protein sequence ID" value="GAA4229966.1"/>
    <property type="molecule type" value="Genomic_DNA"/>
</dbReference>
<dbReference type="Pfam" id="PF19054">
    <property type="entry name" value="DUF5753"/>
    <property type="match status" value="1"/>
</dbReference>
<dbReference type="InterPro" id="IPR043917">
    <property type="entry name" value="DUF5753"/>
</dbReference>
<protein>
    <recommendedName>
        <fullName evidence="1">DUF5753 domain-containing protein</fullName>
    </recommendedName>
</protein>